<comment type="similarity">
    <text evidence="2">Belongs to the UbiH/COQ6 family.</text>
</comment>
<proteinExistence type="inferred from homology"/>
<dbReference type="InterPro" id="IPR002938">
    <property type="entry name" value="FAD-bd"/>
</dbReference>
<evidence type="ECO:0000259" key="8">
    <source>
        <dbReference type="Pfam" id="PF01266"/>
    </source>
</evidence>
<dbReference type="InterPro" id="IPR051205">
    <property type="entry name" value="UbiH/COQ6_monooxygenase"/>
</dbReference>
<evidence type="ECO:0000256" key="5">
    <source>
        <dbReference type="ARBA" id="ARBA00023002"/>
    </source>
</evidence>
<evidence type="ECO:0000256" key="4">
    <source>
        <dbReference type="ARBA" id="ARBA00022827"/>
    </source>
</evidence>
<evidence type="ECO:0000256" key="6">
    <source>
        <dbReference type="ARBA" id="ARBA00023033"/>
    </source>
</evidence>
<dbReference type="PRINTS" id="PR00420">
    <property type="entry name" value="RNGMNOXGNASE"/>
</dbReference>
<gene>
    <name evidence="10" type="ORF">NC992_22260</name>
</gene>
<dbReference type="InterPro" id="IPR036188">
    <property type="entry name" value="FAD/NAD-bd_sf"/>
</dbReference>
<dbReference type="Proteomes" id="UP001482513">
    <property type="component" value="Unassembled WGS sequence"/>
</dbReference>
<feature type="region of interest" description="Disordered" evidence="7">
    <location>
        <begin position="1"/>
        <end position="21"/>
    </location>
</feature>
<accession>A0ABV0KA28</accession>
<evidence type="ECO:0000256" key="1">
    <source>
        <dbReference type="ARBA" id="ARBA00001974"/>
    </source>
</evidence>
<dbReference type="PANTHER" id="PTHR43876:SF7">
    <property type="entry name" value="UBIQUINONE BIOSYNTHESIS MONOOXYGENASE COQ6, MITOCHONDRIAL"/>
    <property type="match status" value="1"/>
</dbReference>
<dbReference type="Gene3D" id="3.50.50.60">
    <property type="entry name" value="FAD/NAD(P)-binding domain"/>
    <property type="match status" value="2"/>
</dbReference>
<dbReference type="InterPro" id="IPR006076">
    <property type="entry name" value="FAD-dep_OxRdtase"/>
</dbReference>
<dbReference type="PANTHER" id="PTHR43876">
    <property type="entry name" value="UBIQUINONE BIOSYNTHESIS MONOOXYGENASE COQ6, MITOCHONDRIAL"/>
    <property type="match status" value="1"/>
</dbReference>
<evidence type="ECO:0000256" key="7">
    <source>
        <dbReference type="SAM" id="MobiDB-lite"/>
    </source>
</evidence>
<dbReference type="EMBL" id="JAMPKX010000013">
    <property type="protein sequence ID" value="MEP0949618.1"/>
    <property type="molecule type" value="Genomic_DNA"/>
</dbReference>
<organism evidence="10 11">
    <name type="scientific">Leptolyngbya subtilissima DQ-A4</name>
    <dbReference type="NCBI Taxonomy" id="2933933"/>
    <lineage>
        <taxon>Bacteria</taxon>
        <taxon>Bacillati</taxon>
        <taxon>Cyanobacteriota</taxon>
        <taxon>Cyanophyceae</taxon>
        <taxon>Leptolyngbyales</taxon>
        <taxon>Leptolyngbyaceae</taxon>
        <taxon>Leptolyngbya group</taxon>
        <taxon>Leptolyngbya</taxon>
    </lineage>
</organism>
<feature type="domain" description="FAD dependent oxidoreductase" evidence="8">
    <location>
        <begin position="29"/>
        <end position="67"/>
    </location>
</feature>
<keyword evidence="4" id="KW-0274">FAD</keyword>
<comment type="caution">
    <text evidence="10">The sequence shown here is derived from an EMBL/GenBank/DDBJ whole genome shotgun (WGS) entry which is preliminary data.</text>
</comment>
<comment type="cofactor">
    <cofactor evidence="1">
        <name>FAD</name>
        <dbReference type="ChEBI" id="CHEBI:57692"/>
    </cofactor>
</comment>
<reference evidence="10 11" key="1">
    <citation type="submission" date="2022-04" db="EMBL/GenBank/DDBJ databases">
        <title>Positive selection, recombination, and allopatry shape intraspecific diversity of widespread and dominant cyanobacteria.</title>
        <authorList>
            <person name="Wei J."/>
            <person name="Shu W."/>
            <person name="Hu C."/>
        </authorList>
    </citation>
    <scope>NUCLEOTIDE SEQUENCE [LARGE SCALE GENOMIC DNA]</scope>
    <source>
        <strain evidence="10 11">DQ-A4</strain>
    </source>
</reference>
<name>A0ABV0KA28_9CYAN</name>
<evidence type="ECO:0000259" key="9">
    <source>
        <dbReference type="Pfam" id="PF01494"/>
    </source>
</evidence>
<dbReference type="InterPro" id="IPR018168">
    <property type="entry name" value="Ubi_Hdrlase_CS"/>
</dbReference>
<evidence type="ECO:0000313" key="11">
    <source>
        <dbReference type="Proteomes" id="UP001482513"/>
    </source>
</evidence>
<dbReference type="SUPFAM" id="SSF51905">
    <property type="entry name" value="FAD/NAD(P)-binding domain"/>
    <property type="match status" value="1"/>
</dbReference>
<keyword evidence="11" id="KW-1185">Reference proteome</keyword>
<feature type="compositionally biased region" description="Low complexity" evidence="7">
    <location>
        <begin position="10"/>
        <end position="21"/>
    </location>
</feature>
<evidence type="ECO:0000256" key="2">
    <source>
        <dbReference type="ARBA" id="ARBA00005349"/>
    </source>
</evidence>
<evidence type="ECO:0000256" key="3">
    <source>
        <dbReference type="ARBA" id="ARBA00022630"/>
    </source>
</evidence>
<dbReference type="NCBIfam" id="NF005612">
    <property type="entry name" value="PRK07364.1"/>
    <property type="match status" value="1"/>
</dbReference>
<feature type="domain" description="FAD-binding" evidence="9">
    <location>
        <begin position="167"/>
        <end position="366"/>
    </location>
</feature>
<evidence type="ECO:0000313" key="10">
    <source>
        <dbReference type="EMBL" id="MEP0949618.1"/>
    </source>
</evidence>
<keyword evidence="3" id="KW-0285">Flavoprotein</keyword>
<dbReference type="PROSITE" id="PS01304">
    <property type="entry name" value="UBIH"/>
    <property type="match status" value="1"/>
</dbReference>
<sequence>MTATTPQFRSPAPSDQPSSSIQQSELTVDVAIVGGGIVGLTLAVALAPSGMQIAVIEAQTAVAAASRQRAYAFSLTSADIFKGLGLWPQIGPYICHFDQVQLSDGNYGKVVRFLPSDLGTDAVYYGAEHGVLMAALQGAIAAFPNIHYLCLATLGTTHNHRECTVAEVSTPEGNVTVRSPLFVAADGKGSSLRQRAGIGSVGWRYRQSCVTTVLEPEHSHQNTAYERFWPSGPFAILPLPGQRCQVVWTAPHAEAEAVLHMPEAEFMAELEQRYGSQMGRLKRLTAPAMFPVQLMQCDRYVLPRLALVGDAAHSCHPVGGQGLNMGIRDAAALAEVLTAAHQQGQDLGSLTVLRRYERWRRLENWVILSFTDGLTRIFSNRLLPIVVLRRSGLWVLSHVSPLKRLALRLMTGRLGRVPRLAQLGRQGYDSAL</sequence>
<keyword evidence="5" id="KW-0560">Oxidoreductase</keyword>
<keyword evidence="6" id="KW-0503">Monooxygenase</keyword>
<protein>
    <submittedName>
        <fullName evidence="10">FAD-dependent hydroxylase</fullName>
    </submittedName>
</protein>
<dbReference type="RefSeq" id="WP_190707147.1">
    <property type="nucleotide sequence ID" value="NZ_JAMPKX010000013.1"/>
</dbReference>
<dbReference type="NCBIfam" id="TIGR01988">
    <property type="entry name" value="Ubi-OHases"/>
    <property type="match status" value="1"/>
</dbReference>
<dbReference type="Pfam" id="PF01494">
    <property type="entry name" value="FAD_binding_3"/>
    <property type="match status" value="1"/>
</dbReference>
<dbReference type="Pfam" id="PF01266">
    <property type="entry name" value="DAO"/>
    <property type="match status" value="1"/>
</dbReference>
<dbReference type="InterPro" id="IPR010971">
    <property type="entry name" value="UbiH/COQ6"/>
</dbReference>